<comment type="caution">
    <text evidence="6">The sequence shown here is derived from an EMBL/GenBank/DDBJ whole genome shotgun (WGS) entry which is preliminary data.</text>
</comment>
<evidence type="ECO:0000313" key="7">
    <source>
        <dbReference type="Proteomes" id="UP001156882"/>
    </source>
</evidence>
<dbReference type="InterPro" id="IPR020846">
    <property type="entry name" value="MFS_dom"/>
</dbReference>
<gene>
    <name evidence="6" type="ORF">GCM10007874_14860</name>
</gene>
<evidence type="ECO:0000256" key="3">
    <source>
        <dbReference type="ARBA" id="ARBA00023136"/>
    </source>
</evidence>
<proteinExistence type="predicted"/>
<dbReference type="Gene3D" id="1.20.1250.20">
    <property type="entry name" value="MFS general substrate transporter like domains"/>
    <property type="match status" value="1"/>
</dbReference>
<feature type="transmembrane region" description="Helical" evidence="4">
    <location>
        <begin position="327"/>
        <end position="346"/>
    </location>
</feature>
<feature type="transmembrane region" description="Helical" evidence="4">
    <location>
        <begin position="100"/>
        <end position="122"/>
    </location>
</feature>
<organism evidence="6 7">
    <name type="scientific">Labrys miyagiensis</name>
    <dbReference type="NCBI Taxonomy" id="346912"/>
    <lineage>
        <taxon>Bacteria</taxon>
        <taxon>Pseudomonadati</taxon>
        <taxon>Pseudomonadota</taxon>
        <taxon>Alphaproteobacteria</taxon>
        <taxon>Hyphomicrobiales</taxon>
        <taxon>Xanthobacteraceae</taxon>
        <taxon>Labrys</taxon>
    </lineage>
</organism>
<feature type="transmembrane region" description="Helical" evidence="4">
    <location>
        <begin position="358"/>
        <end position="377"/>
    </location>
</feature>
<evidence type="ECO:0000259" key="5">
    <source>
        <dbReference type="PROSITE" id="PS50850"/>
    </source>
</evidence>
<feature type="transmembrane region" description="Helical" evidence="4">
    <location>
        <begin position="48"/>
        <end position="67"/>
    </location>
</feature>
<dbReference type="RefSeq" id="WP_284311299.1">
    <property type="nucleotide sequence ID" value="NZ_BSPC01000011.1"/>
</dbReference>
<protein>
    <submittedName>
        <fullName evidence="6">MFS transporter</fullName>
    </submittedName>
</protein>
<feature type="transmembrane region" description="Helical" evidence="4">
    <location>
        <begin position="242"/>
        <end position="261"/>
    </location>
</feature>
<dbReference type="SUPFAM" id="SSF103473">
    <property type="entry name" value="MFS general substrate transporter"/>
    <property type="match status" value="1"/>
</dbReference>
<keyword evidence="1 4" id="KW-0812">Transmembrane</keyword>
<evidence type="ECO:0000313" key="6">
    <source>
        <dbReference type="EMBL" id="GLS18469.1"/>
    </source>
</evidence>
<keyword evidence="7" id="KW-1185">Reference proteome</keyword>
<evidence type="ECO:0000256" key="2">
    <source>
        <dbReference type="ARBA" id="ARBA00022989"/>
    </source>
</evidence>
<dbReference type="InterPro" id="IPR010645">
    <property type="entry name" value="MFS_4"/>
</dbReference>
<feature type="transmembrane region" description="Helical" evidence="4">
    <location>
        <begin position="166"/>
        <end position="184"/>
    </location>
</feature>
<feature type="transmembrane region" description="Helical" evidence="4">
    <location>
        <begin position="134"/>
        <end position="154"/>
    </location>
</feature>
<keyword evidence="3 4" id="KW-0472">Membrane</keyword>
<dbReference type="Proteomes" id="UP001156882">
    <property type="component" value="Unassembled WGS sequence"/>
</dbReference>
<feature type="transmembrane region" description="Helical" evidence="4">
    <location>
        <begin position="205"/>
        <end position="230"/>
    </location>
</feature>
<dbReference type="InterPro" id="IPR036259">
    <property type="entry name" value="MFS_trans_sf"/>
</dbReference>
<feature type="transmembrane region" description="Helical" evidence="4">
    <location>
        <begin position="268"/>
        <end position="288"/>
    </location>
</feature>
<sequence>MARNQPNSLAVGGLAALAAGLGVGRFVYTPILPGMMADLGLTGGQAGLIASANFVGYLAGALAAALPIPGSRRLVLAACLGVSCLTTLAMAGLSDFWAMMAVRFIGGFASAGVLVLASGLVLERSAARGDKRAPGILFAGVGVGIALSALLVLIVEQAGLDWRTDWLLTGLVSILLAGMAVAKIDEEPPRQAARQPAKARFSGGLAPLVLAYGLFGLGYVVTATFLVAIIRADPKLWAIEPYTWFLVGASAAFSVTLWLVIAARQGTLVAFAAACIIEAIGVGASAAVATEAGMLLAAVLLGGTFMGITALGLVAARERISGNPQRLLAVMTVAFSVGQIVGPSAAGHLHDVTGDFTLASYGAAGALVLAALFALLAQGLSRPAAKV</sequence>
<accession>A0ABQ6CF99</accession>
<feature type="domain" description="Major facilitator superfamily (MFS) profile" evidence="5">
    <location>
        <begin position="8"/>
        <end position="387"/>
    </location>
</feature>
<dbReference type="EMBL" id="BSPC01000011">
    <property type="protein sequence ID" value="GLS18469.1"/>
    <property type="molecule type" value="Genomic_DNA"/>
</dbReference>
<dbReference type="PANTHER" id="PTHR23537">
    <property type="match status" value="1"/>
</dbReference>
<feature type="transmembrane region" description="Helical" evidence="4">
    <location>
        <begin position="294"/>
        <end position="315"/>
    </location>
</feature>
<evidence type="ECO:0000256" key="4">
    <source>
        <dbReference type="SAM" id="Phobius"/>
    </source>
</evidence>
<dbReference type="Pfam" id="PF06779">
    <property type="entry name" value="MFS_4"/>
    <property type="match status" value="1"/>
</dbReference>
<keyword evidence="2 4" id="KW-1133">Transmembrane helix</keyword>
<reference evidence="7" key="1">
    <citation type="journal article" date="2019" name="Int. J. Syst. Evol. Microbiol.">
        <title>The Global Catalogue of Microorganisms (GCM) 10K type strain sequencing project: providing services to taxonomists for standard genome sequencing and annotation.</title>
        <authorList>
            <consortium name="The Broad Institute Genomics Platform"/>
            <consortium name="The Broad Institute Genome Sequencing Center for Infectious Disease"/>
            <person name="Wu L."/>
            <person name="Ma J."/>
        </authorList>
    </citation>
    <scope>NUCLEOTIDE SEQUENCE [LARGE SCALE GENOMIC DNA]</scope>
    <source>
        <strain evidence="7">NBRC 101365</strain>
    </source>
</reference>
<name>A0ABQ6CF99_9HYPH</name>
<dbReference type="PANTHER" id="PTHR23537:SF1">
    <property type="entry name" value="SUGAR TRANSPORTER"/>
    <property type="match status" value="1"/>
</dbReference>
<feature type="transmembrane region" description="Helical" evidence="4">
    <location>
        <begin position="74"/>
        <end position="94"/>
    </location>
</feature>
<evidence type="ECO:0000256" key="1">
    <source>
        <dbReference type="ARBA" id="ARBA00022692"/>
    </source>
</evidence>
<dbReference type="PROSITE" id="PS50850">
    <property type="entry name" value="MFS"/>
    <property type="match status" value="1"/>
</dbReference>